<dbReference type="GO" id="GO:0016410">
    <property type="term" value="F:N-acyltransferase activity"/>
    <property type="evidence" value="ECO:0007669"/>
    <property type="project" value="UniProtKB-UniRule"/>
</dbReference>
<dbReference type="Pfam" id="PF20154">
    <property type="entry name" value="LNT_N"/>
    <property type="match status" value="1"/>
</dbReference>
<evidence type="ECO:0000256" key="9">
    <source>
        <dbReference type="HAMAP-Rule" id="MF_01148"/>
    </source>
</evidence>
<dbReference type="HAMAP" id="MF_01148">
    <property type="entry name" value="Lnt"/>
    <property type="match status" value="1"/>
</dbReference>
<keyword evidence="7 9" id="KW-0472">Membrane</keyword>
<evidence type="ECO:0000256" key="5">
    <source>
        <dbReference type="ARBA" id="ARBA00022692"/>
    </source>
</evidence>
<comment type="catalytic activity">
    <reaction evidence="9">
        <text>N-terminal S-1,2-diacyl-sn-glyceryl-L-cysteinyl-[lipoprotein] + a glycerophospholipid = N-acyl-S-1,2-diacyl-sn-glyceryl-L-cysteinyl-[lipoprotein] + a 2-acyl-sn-glycero-3-phospholipid + H(+)</text>
        <dbReference type="Rhea" id="RHEA:48228"/>
        <dbReference type="Rhea" id="RHEA-COMP:14681"/>
        <dbReference type="Rhea" id="RHEA-COMP:14684"/>
        <dbReference type="ChEBI" id="CHEBI:15378"/>
        <dbReference type="ChEBI" id="CHEBI:136912"/>
        <dbReference type="ChEBI" id="CHEBI:140656"/>
        <dbReference type="ChEBI" id="CHEBI:140657"/>
        <dbReference type="ChEBI" id="CHEBI:140660"/>
        <dbReference type="EC" id="2.3.1.269"/>
    </reaction>
</comment>
<dbReference type="InterPro" id="IPR003010">
    <property type="entry name" value="C-N_Hydrolase"/>
</dbReference>
<feature type="transmembrane region" description="Helical" evidence="9">
    <location>
        <begin position="81"/>
        <end position="105"/>
    </location>
</feature>
<keyword evidence="4 9" id="KW-0808">Transferase</keyword>
<evidence type="ECO:0000256" key="1">
    <source>
        <dbReference type="ARBA" id="ARBA00004651"/>
    </source>
</evidence>
<feature type="transmembrane region" description="Helical" evidence="9">
    <location>
        <begin position="50"/>
        <end position="75"/>
    </location>
</feature>
<gene>
    <name evidence="9" type="primary">lnt</name>
    <name evidence="11" type="ORF">GGR36_001502</name>
</gene>
<sequence length="486" mass="52290">MNRLLPLVLILSGALSVLAYAPFDLVPLILPALGVLAWCWRDATPGRAALYGLCWGTGAFFAGMGWLMVALYLYGGMPLPLAVLAIALLSAFMGLLPALAGFVFARLRRDRWAFDALLMAAAWALVEWTRGWLFTGFPWLAIGYSQTPPSPLAGYAPIVGVYGVGFILMAVSSALVLGWRSGARGAASSAAALILVLGFGLGRIDWSEPVGAPVRVALVQTNVPQDMKWDRDRFQAVLESNLESARSAHGQIVAMPETTVPILLEHVPQDYLAALAAAFHAEGGEGVLGVFTRDGEGHIYNSAVTLGGATQQVYSKRHLVPFGEYSPPMFGWFYELAKIPMSDQSRGRSGKPLDIAGQKVAVNICYEDVFGEELIAALPEATLLLNMSNLAWYGNSHAQPQHLQISRMRALETARPMLRATNTGMTAVISPKGRVEAVLPQFERGVLHADVRGYQGLTPYARSGNLSVVLGAFAVLAFAALRRRPA</sequence>
<keyword evidence="12" id="KW-1185">Reference proteome</keyword>
<dbReference type="InterPro" id="IPR036526">
    <property type="entry name" value="C-N_Hydrolase_sf"/>
</dbReference>
<evidence type="ECO:0000256" key="8">
    <source>
        <dbReference type="ARBA" id="ARBA00023315"/>
    </source>
</evidence>
<feature type="transmembrane region" description="Helical" evidence="9">
    <location>
        <begin position="186"/>
        <end position="206"/>
    </location>
</feature>
<dbReference type="EMBL" id="JACIET010000001">
    <property type="protein sequence ID" value="MBB4012194.1"/>
    <property type="molecule type" value="Genomic_DNA"/>
</dbReference>
<dbReference type="Pfam" id="PF00795">
    <property type="entry name" value="CN_hydrolase"/>
    <property type="match status" value="1"/>
</dbReference>
<dbReference type="GO" id="GO:0042158">
    <property type="term" value="P:lipoprotein biosynthetic process"/>
    <property type="evidence" value="ECO:0007669"/>
    <property type="project" value="UniProtKB-UniRule"/>
</dbReference>
<reference evidence="11 12" key="1">
    <citation type="submission" date="2020-08" db="EMBL/GenBank/DDBJ databases">
        <title>Genomic Encyclopedia of Type Strains, Phase IV (KMG-IV): sequencing the most valuable type-strain genomes for metagenomic binning, comparative biology and taxonomic classification.</title>
        <authorList>
            <person name="Goeker M."/>
        </authorList>
    </citation>
    <scope>NUCLEOTIDE SEQUENCE [LARGE SCALE GENOMIC DNA]</scope>
    <source>
        <strain evidence="11 12">DSM 106739</strain>
    </source>
</reference>
<dbReference type="UniPathway" id="UPA00666"/>
<comment type="caution">
    <text evidence="11">The sequence shown here is derived from an EMBL/GenBank/DDBJ whole genome shotgun (WGS) entry which is preliminary data.</text>
</comment>
<evidence type="ECO:0000313" key="11">
    <source>
        <dbReference type="EMBL" id="MBB4012194.1"/>
    </source>
</evidence>
<evidence type="ECO:0000256" key="4">
    <source>
        <dbReference type="ARBA" id="ARBA00022679"/>
    </source>
</evidence>
<dbReference type="RefSeq" id="WP_183633757.1">
    <property type="nucleotide sequence ID" value="NZ_BAABLE010000011.1"/>
</dbReference>
<dbReference type="CDD" id="cd07571">
    <property type="entry name" value="ALP_N-acyl_transferase"/>
    <property type="match status" value="1"/>
</dbReference>
<dbReference type="PROSITE" id="PS50263">
    <property type="entry name" value="CN_HYDROLASE"/>
    <property type="match status" value="1"/>
</dbReference>
<dbReference type="EC" id="2.3.1.269" evidence="9"/>
<comment type="subcellular location">
    <subcellularLocation>
        <location evidence="1 9">Cell membrane</location>
        <topology evidence="1 9">Multi-pass membrane protein</topology>
    </subcellularLocation>
</comment>
<keyword evidence="6 9" id="KW-1133">Transmembrane helix</keyword>
<comment type="function">
    <text evidence="9">Catalyzes the phospholipid dependent N-acylation of the N-terminal cysteine of apolipoprotein, the last step in lipoprotein maturation.</text>
</comment>
<name>A0A840BIN0_9RHOO</name>
<dbReference type="Gene3D" id="3.60.110.10">
    <property type="entry name" value="Carbon-nitrogen hydrolase"/>
    <property type="match status" value="1"/>
</dbReference>
<dbReference type="AlphaFoldDB" id="A0A840BIN0"/>
<dbReference type="GO" id="GO:0005886">
    <property type="term" value="C:plasma membrane"/>
    <property type="evidence" value="ECO:0007669"/>
    <property type="project" value="UniProtKB-SubCell"/>
</dbReference>
<evidence type="ECO:0000256" key="2">
    <source>
        <dbReference type="ARBA" id="ARBA00010065"/>
    </source>
</evidence>
<comment type="pathway">
    <text evidence="9">Protein modification; lipoprotein biosynthesis (N-acyl transfer).</text>
</comment>
<evidence type="ECO:0000256" key="7">
    <source>
        <dbReference type="ARBA" id="ARBA00023136"/>
    </source>
</evidence>
<comment type="similarity">
    <text evidence="2 9">Belongs to the CN hydrolase family. Apolipoprotein N-acyltransferase subfamily.</text>
</comment>
<feature type="domain" description="CN hydrolase" evidence="10">
    <location>
        <begin position="219"/>
        <end position="453"/>
    </location>
</feature>
<dbReference type="NCBIfam" id="TIGR00546">
    <property type="entry name" value="lnt"/>
    <property type="match status" value="1"/>
</dbReference>
<keyword evidence="8 9" id="KW-0012">Acyltransferase</keyword>
<dbReference type="PANTHER" id="PTHR38686:SF1">
    <property type="entry name" value="APOLIPOPROTEIN N-ACYLTRANSFERASE"/>
    <property type="match status" value="1"/>
</dbReference>
<keyword evidence="11" id="KW-0449">Lipoprotein</keyword>
<proteinExistence type="inferred from homology"/>
<keyword evidence="5 9" id="KW-0812">Transmembrane</keyword>
<evidence type="ECO:0000313" key="12">
    <source>
        <dbReference type="Proteomes" id="UP000561045"/>
    </source>
</evidence>
<evidence type="ECO:0000259" key="10">
    <source>
        <dbReference type="PROSITE" id="PS50263"/>
    </source>
</evidence>
<evidence type="ECO:0000256" key="6">
    <source>
        <dbReference type="ARBA" id="ARBA00022989"/>
    </source>
</evidence>
<organism evidence="11 12">
    <name type="scientific">Niveibacterium umoris</name>
    <dbReference type="NCBI Taxonomy" id="1193620"/>
    <lineage>
        <taxon>Bacteria</taxon>
        <taxon>Pseudomonadati</taxon>
        <taxon>Pseudomonadota</taxon>
        <taxon>Betaproteobacteria</taxon>
        <taxon>Rhodocyclales</taxon>
        <taxon>Rhodocyclaceae</taxon>
        <taxon>Niveibacterium</taxon>
    </lineage>
</organism>
<accession>A0A840BIN0</accession>
<dbReference type="InterPro" id="IPR004563">
    <property type="entry name" value="Apolipo_AcylTrfase"/>
</dbReference>
<keyword evidence="3 9" id="KW-1003">Cell membrane</keyword>
<evidence type="ECO:0000256" key="3">
    <source>
        <dbReference type="ARBA" id="ARBA00022475"/>
    </source>
</evidence>
<feature type="transmembrane region" description="Helical" evidence="9">
    <location>
        <begin position="154"/>
        <end position="179"/>
    </location>
</feature>
<dbReference type="InterPro" id="IPR045378">
    <property type="entry name" value="LNT_N"/>
</dbReference>
<protein>
    <recommendedName>
        <fullName evidence="9">Apolipoprotein N-acyltransferase</fullName>
        <shortName evidence="9">ALP N-acyltransferase</shortName>
        <ecNumber evidence="9">2.3.1.269</ecNumber>
    </recommendedName>
</protein>
<feature type="transmembrane region" description="Helical" evidence="9">
    <location>
        <begin position="112"/>
        <end position="134"/>
    </location>
</feature>
<dbReference type="Proteomes" id="UP000561045">
    <property type="component" value="Unassembled WGS sequence"/>
</dbReference>
<dbReference type="PANTHER" id="PTHR38686">
    <property type="entry name" value="APOLIPOPROTEIN N-ACYLTRANSFERASE"/>
    <property type="match status" value="1"/>
</dbReference>
<feature type="transmembrane region" description="Helical" evidence="9">
    <location>
        <begin position="26"/>
        <end position="43"/>
    </location>
</feature>
<dbReference type="SUPFAM" id="SSF56317">
    <property type="entry name" value="Carbon-nitrogen hydrolase"/>
    <property type="match status" value="1"/>
</dbReference>